<evidence type="ECO:0000256" key="1">
    <source>
        <dbReference type="SAM" id="MobiDB-lite"/>
    </source>
</evidence>
<keyword evidence="2" id="KW-0812">Transmembrane</keyword>
<feature type="region of interest" description="Disordered" evidence="1">
    <location>
        <begin position="37"/>
        <end position="68"/>
    </location>
</feature>
<dbReference type="HOGENOM" id="CLU_2789956_0_0_10"/>
<organism evidence="3 4">
    <name type="scientific">Owenweeksia hongkongensis (strain DSM 17368 / CIP 108786 / JCM 12287 / NRRL B-23963 / UST20020801)</name>
    <dbReference type="NCBI Taxonomy" id="926562"/>
    <lineage>
        <taxon>Bacteria</taxon>
        <taxon>Pseudomonadati</taxon>
        <taxon>Bacteroidota</taxon>
        <taxon>Flavobacteriia</taxon>
        <taxon>Flavobacteriales</taxon>
        <taxon>Owenweeksiaceae</taxon>
        <taxon>Owenweeksia</taxon>
    </lineage>
</organism>
<evidence type="ECO:0000313" key="4">
    <source>
        <dbReference type="Proteomes" id="UP000005631"/>
    </source>
</evidence>
<evidence type="ECO:0000313" key="3">
    <source>
        <dbReference type="EMBL" id="AEV33192.1"/>
    </source>
</evidence>
<keyword evidence="2" id="KW-0472">Membrane</keyword>
<gene>
    <name evidence="3" type="ordered locus">Oweho_2218</name>
</gene>
<feature type="compositionally biased region" description="Basic and acidic residues" evidence="1">
    <location>
        <begin position="38"/>
        <end position="68"/>
    </location>
</feature>
<dbReference type="STRING" id="926562.Oweho_2218"/>
<proteinExistence type="predicted"/>
<keyword evidence="2" id="KW-1133">Transmembrane helix</keyword>
<feature type="transmembrane region" description="Helical" evidence="2">
    <location>
        <begin position="14"/>
        <end position="31"/>
    </location>
</feature>
<reference evidence="3 4" key="1">
    <citation type="journal article" date="2012" name="Stand. Genomic Sci.">
        <title>Genome sequence of the orange-pigmented seawater bacterium Owenweeksia hongkongensis type strain (UST20020801(T)).</title>
        <authorList>
            <person name="Riedel T."/>
            <person name="Held B."/>
            <person name="Nolan M."/>
            <person name="Lucas S."/>
            <person name="Lapidus A."/>
            <person name="Tice H."/>
            <person name="Del Rio T.G."/>
            <person name="Cheng J.F."/>
            <person name="Han C."/>
            <person name="Tapia R."/>
            <person name="Goodwin L.A."/>
            <person name="Pitluck S."/>
            <person name="Liolios K."/>
            <person name="Mavromatis K."/>
            <person name="Pagani I."/>
            <person name="Ivanova N."/>
            <person name="Mikhailova N."/>
            <person name="Pati A."/>
            <person name="Chen A."/>
            <person name="Palaniappan K."/>
            <person name="Rohde M."/>
            <person name="Tindall B.J."/>
            <person name="Detter J.C."/>
            <person name="Goker M."/>
            <person name="Woyke T."/>
            <person name="Bristow J."/>
            <person name="Eisen J.A."/>
            <person name="Markowitz V."/>
            <person name="Hugenholtz P."/>
            <person name="Klenk H.P."/>
            <person name="Kyrpides N.C."/>
        </authorList>
    </citation>
    <scope>NUCLEOTIDE SEQUENCE</scope>
    <source>
        <strain evidence="4">DSM 17368 / JCM 12287 / NRRL B-23963</strain>
    </source>
</reference>
<sequence length="68" mass="7948">MNIAKSQTRLMDDFILFIILSIAGAFSRLLYNQLRKTINKEHPPSKKTETKTASQKEERYDKTLKPYS</sequence>
<name>G8R4R8_OWEHD</name>
<dbReference type="RefSeq" id="WP_014202541.1">
    <property type="nucleotide sequence ID" value="NC_016599.1"/>
</dbReference>
<dbReference type="AlphaFoldDB" id="G8R4R8"/>
<dbReference type="Proteomes" id="UP000005631">
    <property type="component" value="Chromosome"/>
</dbReference>
<evidence type="ECO:0000256" key="2">
    <source>
        <dbReference type="SAM" id="Phobius"/>
    </source>
</evidence>
<keyword evidence="4" id="KW-1185">Reference proteome</keyword>
<dbReference type="KEGG" id="oho:Oweho_2218"/>
<accession>G8R4R8</accession>
<protein>
    <submittedName>
        <fullName evidence="3">Uncharacterized protein</fullName>
    </submittedName>
</protein>
<dbReference type="EMBL" id="CP003156">
    <property type="protein sequence ID" value="AEV33192.1"/>
    <property type="molecule type" value="Genomic_DNA"/>
</dbReference>